<dbReference type="KEGG" id="aplc:110986685"/>
<evidence type="ECO:0000256" key="1">
    <source>
        <dbReference type="ARBA" id="ARBA00004120"/>
    </source>
</evidence>
<dbReference type="PANTHER" id="PTHR45982:SF10">
    <property type="entry name" value="RETINITIS PIGMENTOSA GTPASE REGULATOR"/>
    <property type="match status" value="1"/>
</dbReference>
<evidence type="ECO:0000256" key="13">
    <source>
        <dbReference type="ARBA" id="ARBA00023034"/>
    </source>
</evidence>
<dbReference type="InterPro" id="IPR058923">
    <property type="entry name" value="RCC1-like_dom"/>
</dbReference>
<dbReference type="InterPro" id="IPR051553">
    <property type="entry name" value="Ran_GTPase-activating"/>
</dbReference>
<keyword evidence="9" id="KW-0344">Guanine-nucleotide releasing factor</keyword>
<keyword evidence="5" id="KW-0488">Methylation</keyword>
<keyword evidence="16" id="KW-0966">Cell projection</keyword>
<evidence type="ECO:0000256" key="14">
    <source>
        <dbReference type="ARBA" id="ARBA00023069"/>
    </source>
</evidence>
<dbReference type="OMA" id="HIACGDE"/>
<feature type="repeat" description="RCC1" evidence="21">
    <location>
        <begin position="184"/>
        <end position="233"/>
    </location>
</feature>
<keyword evidence="18" id="KW-0636">Prenylation</keyword>
<feature type="repeat" description="RCC1" evidence="21">
    <location>
        <begin position="80"/>
        <end position="131"/>
    </location>
</feature>
<dbReference type="InterPro" id="IPR000408">
    <property type="entry name" value="Reg_chr_condens"/>
</dbReference>
<evidence type="ECO:0000256" key="4">
    <source>
        <dbReference type="ARBA" id="ARBA00004611"/>
    </source>
</evidence>
<keyword evidence="7" id="KW-0597">Phosphoprotein</keyword>
<feature type="domain" description="RCC1-like" evidence="23">
    <location>
        <begin position="59"/>
        <end position="388"/>
    </location>
</feature>
<evidence type="ECO:0000256" key="8">
    <source>
        <dbReference type="ARBA" id="ARBA00022606"/>
    </source>
</evidence>
<evidence type="ECO:0000256" key="7">
    <source>
        <dbReference type="ARBA" id="ARBA00022553"/>
    </source>
</evidence>
<feature type="compositionally biased region" description="Acidic residues" evidence="22">
    <location>
        <begin position="702"/>
        <end position="739"/>
    </location>
</feature>
<keyword evidence="15" id="KW-0206">Cytoskeleton</keyword>
<dbReference type="GO" id="GO:0007601">
    <property type="term" value="P:visual perception"/>
    <property type="evidence" value="ECO:0007669"/>
    <property type="project" value="UniProtKB-KW"/>
</dbReference>
<reference evidence="25" key="1">
    <citation type="submission" date="2025-08" db="UniProtKB">
        <authorList>
            <consortium name="RefSeq"/>
        </authorList>
    </citation>
    <scope>IDENTIFICATION</scope>
</reference>
<evidence type="ECO:0000256" key="17">
    <source>
        <dbReference type="ARBA" id="ARBA00023288"/>
    </source>
</evidence>
<evidence type="ECO:0000256" key="3">
    <source>
        <dbReference type="ARBA" id="ARBA00004555"/>
    </source>
</evidence>
<gene>
    <name evidence="25" type="primary">LOC110986685</name>
</gene>
<dbReference type="CTD" id="6103"/>
<keyword evidence="14" id="KW-0969">Cilium</keyword>
<keyword evidence="10" id="KW-0677">Repeat</keyword>
<dbReference type="InterPro" id="IPR009091">
    <property type="entry name" value="RCC1/BLIP-II"/>
</dbReference>
<feature type="repeat" description="RCC1" evidence="21">
    <location>
        <begin position="234"/>
        <end position="285"/>
    </location>
</feature>
<dbReference type="PROSITE" id="PS00626">
    <property type="entry name" value="RCC1_2"/>
    <property type="match status" value="3"/>
</dbReference>
<keyword evidence="24" id="KW-1185">Reference proteome</keyword>
<feature type="region of interest" description="Disordered" evidence="22">
    <location>
        <begin position="558"/>
        <end position="916"/>
    </location>
</feature>
<evidence type="ECO:0000256" key="19">
    <source>
        <dbReference type="ARBA" id="ARBA00023305"/>
    </source>
</evidence>
<keyword evidence="13" id="KW-0333">Golgi apparatus</keyword>
<proteinExistence type="predicted"/>
<evidence type="ECO:0000256" key="11">
    <source>
        <dbReference type="ARBA" id="ARBA00022794"/>
    </source>
</evidence>
<dbReference type="AlphaFoldDB" id="A0A8B7ZFQ1"/>
<feature type="compositionally biased region" description="Polar residues" evidence="22">
    <location>
        <begin position="614"/>
        <end position="623"/>
    </location>
</feature>
<dbReference type="Pfam" id="PF25390">
    <property type="entry name" value="WD40_RLD"/>
    <property type="match status" value="1"/>
</dbReference>
<feature type="region of interest" description="Disordered" evidence="22">
    <location>
        <begin position="434"/>
        <end position="464"/>
    </location>
</feature>
<evidence type="ECO:0000256" key="2">
    <source>
        <dbReference type="ARBA" id="ARBA00004300"/>
    </source>
</evidence>
<dbReference type="OrthoDB" id="10253607at2759"/>
<dbReference type="FunFam" id="2.130.10.30:FF:000013">
    <property type="entry name" value="Retinitis pigmentosa GTPase regulator isoform 1"/>
    <property type="match status" value="1"/>
</dbReference>
<feature type="compositionally biased region" description="Acidic residues" evidence="22">
    <location>
        <begin position="791"/>
        <end position="809"/>
    </location>
</feature>
<organism evidence="24 25">
    <name type="scientific">Acanthaster planci</name>
    <name type="common">Crown-of-thorns starfish</name>
    <dbReference type="NCBI Taxonomy" id="133434"/>
    <lineage>
        <taxon>Eukaryota</taxon>
        <taxon>Metazoa</taxon>
        <taxon>Echinodermata</taxon>
        <taxon>Eleutherozoa</taxon>
        <taxon>Asterozoa</taxon>
        <taxon>Asteroidea</taxon>
        <taxon>Valvatacea</taxon>
        <taxon>Valvatida</taxon>
        <taxon>Acanthasteridae</taxon>
        <taxon>Acanthaster</taxon>
    </lineage>
</organism>
<evidence type="ECO:0000256" key="21">
    <source>
        <dbReference type="PROSITE-ProRule" id="PRU00235"/>
    </source>
</evidence>
<dbReference type="GO" id="GO:0005813">
    <property type="term" value="C:centrosome"/>
    <property type="evidence" value="ECO:0007669"/>
    <property type="project" value="UniProtKB-SubCell"/>
</dbReference>
<dbReference type="PROSITE" id="PS50012">
    <property type="entry name" value="RCC1_3"/>
    <property type="match status" value="6"/>
</dbReference>
<evidence type="ECO:0000256" key="16">
    <source>
        <dbReference type="ARBA" id="ARBA00023273"/>
    </source>
</evidence>
<keyword evidence="12" id="KW-0282">Flagellum</keyword>
<keyword evidence="17" id="KW-0449">Lipoprotein</keyword>
<comment type="subcellular location">
    <subcellularLocation>
        <location evidence="1">Cytoplasm</location>
        <location evidence="1">Cytoskeleton</location>
        <location evidence="1">Cilium basal body</location>
    </subcellularLocation>
    <subcellularLocation>
        <location evidence="4">Cytoplasm</location>
        <location evidence="4">Cytoskeleton</location>
        <location evidence="4">Flagellum axoneme</location>
    </subcellularLocation>
    <subcellularLocation>
        <location evidence="2">Cytoplasm</location>
        <location evidence="2">Cytoskeleton</location>
        <location evidence="2">Microtubule organizing center</location>
        <location evidence="2">Centrosome</location>
    </subcellularLocation>
    <subcellularLocation>
        <location evidence="3">Golgi apparatus</location>
    </subcellularLocation>
</comment>
<evidence type="ECO:0000256" key="22">
    <source>
        <dbReference type="SAM" id="MobiDB-lite"/>
    </source>
</evidence>
<dbReference type="Proteomes" id="UP000694845">
    <property type="component" value="Unplaced"/>
</dbReference>
<protein>
    <recommendedName>
        <fullName evidence="20">X-linked retinitis pigmentosa GTPase regulator</fullName>
    </recommendedName>
</protein>
<evidence type="ECO:0000313" key="24">
    <source>
        <dbReference type="Proteomes" id="UP000694845"/>
    </source>
</evidence>
<feature type="compositionally biased region" description="Low complexity" evidence="22">
    <location>
        <begin position="684"/>
        <end position="694"/>
    </location>
</feature>
<evidence type="ECO:0000256" key="5">
    <source>
        <dbReference type="ARBA" id="ARBA00022481"/>
    </source>
</evidence>
<feature type="compositionally biased region" description="Basic and acidic residues" evidence="22">
    <location>
        <begin position="760"/>
        <end position="777"/>
    </location>
</feature>
<dbReference type="GO" id="GO:0030030">
    <property type="term" value="P:cell projection organization"/>
    <property type="evidence" value="ECO:0007669"/>
    <property type="project" value="UniProtKB-KW"/>
</dbReference>
<feature type="compositionally biased region" description="Polar residues" evidence="22">
    <location>
        <begin position="558"/>
        <end position="569"/>
    </location>
</feature>
<evidence type="ECO:0000256" key="12">
    <source>
        <dbReference type="ARBA" id="ARBA00022846"/>
    </source>
</evidence>
<evidence type="ECO:0000256" key="20">
    <source>
        <dbReference type="ARBA" id="ARBA00073293"/>
    </source>
</evidence>
<evidence type="ECO:0000313" key="25">
    <source>
        <dbReference type="RefSeq" id="XP_022104478.1"/>
    </source>
</evidence>
<feature type="repeat" description="RCC1" evidence="21">
    <location>
        <begin position="339"/>
        <end position="392"/>
    </location>
</feature>
<feature type="compositionally biased region" description="Basic and acidic residues" evidence="22">
    <location>
        <begin position="824"/>
        <end position="835"/>
    </location>
</feature>
<dbReference type="SUPFAM" id="SSF50985">
    <property type="entry name" value="RCC1/BLIP-II"/>
    <property type="match status" value="1"/>
</dbReference>
<feature type="repeat" description="RCC1" evidence="21">
    <location>
        <begin position="132"/>
        <end position="183"/>
    </location>
</feature>
<keyword evidence="11" id="KW-0970">Cilium biogenesis/degradation</keyword>
<feature type="compositionally biased region" description="Polar residues" evidence="22">
    <location>
        <begin position="905"/>
        <end position="916"/>
    </location>
</feature>
<dbReference type="GeneID" id="110986685"/>
<name>A0A8B7ZFQ1_ACAPL</name>
<feature type="repeat" description="RCC1" evidence="21">
    <location>
        <begin position="286"/>
        <end position="338"/>
    </location>
</feature>
<dbReference type="PRINTS" id="PR00633">
    <property type="entry name" value="RCCNDNSATION"/>
</dbReference>
<dbReference type="PANTHER" id="PTHR45982">
    <property type="entry name" value="REGULATOR OF CHROMOSOME CONDENSATION"/>
    <property type="match status" value="1"/>
</dbReference>
<dbReference type="GO" id="GO:0005085">
    <property type="term" value="F:guanyl-nucleotide exchange factor activity"/>
    <property type="evidence" value="ECO:0007669"/>
    <property type="project" value="UniProtKB-KW"/>
</dbReference>
<dbReference type="GO" id="GO:0005794">
    <property type="term" value="C:Golgi apparatus"/>
    <property type="evidence" value="ECO:0007669"/>
    <property type="project" value="UniProtKB-SubCell"/>
</dbReference>
<evidence type="ECO:0000256" key="9">
    <source>
        <dbReference type="ARBA" id="ARBA00022658"/>
    </source>
</evidence>
<dbReference type="Gene3D" id="2.130.10.30">
    <property type="entry name" value="Regulator of chromosome condensation 1/beta-lactamase-inhibitor protein II"/>
    <property type="match status" value="1"/>
</dbReference>
<keyword evidence="19" id="KW-0844">Vision</keyword>
<keyword evidence="8" id="KW-0716">Sensory transduction</keyword>
<dbReference type="GO" id="GO:0005929">
    <property type="term" value="C:cilium"/>
    <property type="evidence" value="ECO:0007669"/>
    <property type="project" value="UniProtKB-ARBA"/>
</dbReference>
<evidence type="ECO:0000259" key="23">
    <source>
        <dbReference type="Pfam" id="PF25390"/>
    </source>
</evidence>
<feature type="non-terminal residue" evidence="25">
    <location>
        <position position="1"/>
    </location>
</feature>
<evidence type="ECO:0000256" key="15">
    <source>
        <dbReference type="ARBA" id="ARBA00023212"/>
    </source>
</evidence>
<feature type="compositionally biased region" description="Acidic residues" evidence="22">
    <location>
        <begin position="635"/>
        <end position="666"/>
    </location>
</feature>
<evidence type="ECO:0000256" key="18">
    <source>
        <dbReference type="ARBA" id="ARBA00023289"/>
    </source>
</evidence>
<evidence type="ECO:0000256" key="10">
    <source>
        <dbReference type="ARBA" id="ARBA00022737"/>
    </source>
</evidence>
<sequence length="916" mass="100388">ISWRDLERQHDFLHSACHRPFRHWFTCRVSNSDTQYTGAVFTFGKSRFADNTANKFWIRNDTVTQVSCGDDHTAFVTNSGRIFTFGANEWGQLGLGHTKSTNKPGSVKVLKHEGVVMVGCGRLHTIAYTRNDKLYGFGGGGEGQLGVTSSNGFDAPEEIKELSNFKVKMISCGTEHSAVLTTDGSLYMFGSGSEGQLGLGDTTETDIPRPLTFGIPVKQVSCGYYHTAIVTDEGKLYTFGENEFGKLGLNDDSDNSNTPQNVSLIKERVSRVSCGNSHTAAVTDNGDVYTWGDGSSGQLGHGPSILGLKIPQKIMKLSRRNCRDVECGESHTAVITDSGSLYMCGDGRHGKLCQGDESFSNLFHPAKVKRFKGFYVEQVSCGGCQTIVRARRKDKANGEVSSDSDGETDPLKMSSQMKKGTLAALSNEQGVDSVDLGASFDGSARGRRRQRETSPLPPLARTLPPLGLSKAGVLPSLNSTIPDGSSRKLDQRLIPNIKKELNEVQVNEEMITKEEVKTAEAAPRLNLLKNLDADPLESTHFSASKSVRELKPLLDAVNSNAETVNSGSRPETEGMDEVDSGVPPGKMKDNIKPVSKKASEINAAKTVPNKETVDSQLASTCKSNKPKKHDSGTDSNDDENEDGDGDDDNEDISDDDDDDDDEDENSVDVKAVRRPNPFAKLLQTTRPTPAPRSRTQAKKVLEEDEDEDEDNDDEDEDDDVDEEDEIGDGEDEDDSEPEEQPAKSSQSKDKAKTQRSSRTSNEDGDKEDATRTSEMTKKSTASSKKQITQHEEEDEEDEEEDDNENDDGQGDDRKTKIHSSNGFENKEIEKSPEAKKKGKRKTEAEEDEENDKEKTEDGEKDDGEEGTGRGQQSDEPKAWQFWKKKTPTSKVDKSSSSVSSEDKPANQNKSKTCSIL</sequence>
<feature type="region of interest" description="Disordered" evidence="22">
    <location>
        <begin position="393"/>
        <end position="419"/>
    </location>
</feature>
<keyword evidence="6" id="KW-0963">Cytoplasm</keyword>
<evidence type="ECO:0000256" key="6">
    <source>
        <dbReference type="ARBA" id="ARBA00022490"/>
    </source>
</evidence>
<dbReference type="RefSeq" id="XP_022104478.1">
    <property type="nucleotide sequence ID" value="XM_022248786.1"/>
</dbReference>
<accession>A0A8B7ZFQ1</accession>